<dbReference type="NCBIfam" id="TIGR02595">
    <property type="entry name" value="PEP_CTERM"/>
    <property type="match status" value="1"/>
</dbReference>
<protein>
    <submittedName>
        <fullName evidence="3">PEP-CTERM sorting domain-containing protein</fullName>
    </submittedName>
</protein>
<gene>
    <name evidence="3" type="ORF">HKN21_14205</name>
</gene>
<dbReference type="Proteomes" id="UP000547674">
    <property type="component" value="Unassembled WGS sequence"/>
</dbReference>
<dbReference type="Pfam" id="PF07589">
    <property type="entry name" value="PEP-CTERM"/>
    <property type="match status" value="1"/>
</dbReference>
<comment type="caution">
    <text evidence="3">The sequence shown here is derived from an EMBL/GenBank/DDBJ whole genome shotgun (WGS) entry which is preliminary data.</text>
</comment>
<feature type="domain" description="Ice-binding protein C-terminal" evidence="2">
    <location>
        <begin position="187"/>
        <end position="210"/>
    </location>
</feature>
<evidence type="ECO:0000259" key="2">
    <source>
        <dbReference type="Pfam" id="PF07589"/>
    </source>
</evidence>
<evidence type="ECO:0000313" key="4">
    <source>
        <dbReference type="Proteomes" id="UP000547674"/>
    </source>
</evidence>
<proteinExistence type="predicted"/>
<keyword evidence="1" id="KW-0732">Signal</keyword>
<evidence type="ECO:0000256" key="1">
    <source>
        <dbReference type="SAM" id="SignalP"/>
    </source>
</evidence>
<feature type="chain" id="PRO_5031286010" evidence="1">
    <location>
        <begin position="31"/>
        <end position="214"/>
    </location>
</feature>
<dbReference type="EMBL" id="JABDJR010000571">
    <property type="protein sequence ID" value="NNF07913.1"/>
    <property type="molecule type" value="Genomic_DNA"/>
</dbReference>
<dbReference type="AlphaFoldDB" id="A0A7Y2H3N3"/>
<sequence>MTKQHKPLLKVTFALFMAAAFALTAVPAHAVAPILFDSVANIAFDEQAGGVHYYDFDLSTEVYGFHEIYLSLDTERVVYSHPGGGIGNDIQFVSAELTSHPTVNLYFSTDRRSVANINNLRLLDANEMDTYDPNLTDPLGNSFALSMRLGFTRALTNNEQYQLGYWAGDLRGMIDPNEQFLESDGQPIPEPGTLILALTGAAGLLGARRRRKRN</sequence>
<name>A0A7Y2H3N3_UNCEI</name>
<dbReference type="InterPro" id="IPR013424">
    <property type="entry name" value="Ice-binding_C"/>
</dbReference>
<accession>A0A7Y2H3N3</accession>
<reference evidence="3 4" key="1">
    <citation type="submission" date="2020-03" db="EMBL/GenBank/DDBJ databases">
        <title>Metabolic flexibility allows generalist bacteria to become dominant in a frequently disturbed ecosystem.</title>
        <authorList>
            <person name="Chen Y.-J."/>
            <person name="Leung P.M."/>
            <person name="Bay S.K."/>
            <person name="Hugenholtz P."/>
            <person name="Kessler A.J."/>
            <person name="Shelley G."/>
            <person name="Waite D.W."/>
            <person name="Cook P.L."/>
            <person name="Greening C."/>
        </authorList>
    </citation>
    <scope>NUCLEOTIDE SEQUENCE [LARGE SCALE GENOMIC DNA]</scope>
    <source>
        <strain evidence="3">SS_bin_28</strain>
    </source>
</reference>
<feature type="signal peptide" evidence="1">
    <location>
        <begin position="1"/>
        <end position="30"/>
    </location>
</feature>
<organism evidence="3 4">
    <name type="scientific">Eiseniibacteriota bacterium</name>
    <dbReference type="NCBI Taxonomy" id="2212470"/>
    <lineage>
        <taxon>Bacteria</taxon>
        <taxon>Candidatus Eiseniibacteriota</taxon>
    </lineage>
</organism>
<evidence type="ECO:0000313" key="3">
    <source>
        <dbReference type="EMBL" id="NNF07913.1"/>
    </source>
</evidence>